<comment type="similarity">
    <text evidence="4">Belongs to the PPP phosphatase family.</text>
</comment>
<comment type="cofactor">
    <cofactor evidence="1">
        <name>Mn(2+)</name>
        <dbReference type="ChEBI" id="CHEBI:29035"/>
    </cofactor>
</comment>
<dbReference type="Pfam" id="PF00149">
    <property type="entry name" value="Metallophos"/>
    <property type="match status" value="1"/>
</dbReference>
<comment type="caution">
    <text evidence="7">The sequence shown here is derived from an EMBL/GenBank/DDBJ whole genome shotgun (WGS) entry which is preliminary data.</text>
</comment>
<protein>
    <recommendedName>
        <fullName evidence="4">Serine/threonine-protein phosphatase</fullName>
        <ecNumber evidence="4">3.1.3.16</ecNumber>
    </recommendedName>
</protein>
<dbReference type="EC" id="3.1.3.16" evidence="4"/>
<accession>A0AAW1PK98</accession>
<sequence length="430" mass="45924">MEPSNEADVGPILFDPQQATPEWACSVASRLEQNTWAGVKALAGVLPAATATAILDALGKLLKHEPTLVEVVPGSPAVSVTVVGDTHGQLHDVLEMLRQVGNPSAERLFVFNGDFVDRGAWGLETLMVLACWKLALPRSVVLLRGNHESSTCTALYGFRAELEAKYGKKHYKGVYSSCLKAFAALPLAALIAQATLVLHGGLFRKPASASKQNKTGNKRKRGPARSGKAPLLVGSLDDLRKSGKGGRDPNGAGFTVLATDVLWSDPVATPGVTVNDARGVGLIFGPDVTKQFLEENALRLILRSHEGPDARFKRDDMPSVDSGYALDHTSESGQLMTVFSAPDYPQFQDVAAGERYDNTGAVAVLTAPGYSQPEMKQFRAVLPRPQVEAYYEYQDVPDSDEEIELGAGPGVSDMSASELSLGGPRPSRCV</sequence>
<keyword evidence="3" id="KW-0464">Manganese</keyword>
<feature type="region of interest" description="Disordered" evidence="5">
    <location>
        <begin position="395"/>
        <end position="430"/>
    </location>
</feature>
<feature type="region of interest" description="Disordered" evidence="5">
    <location>
        <begin position="207"/>
        <end position="230"/>
    </location>
</feature>
<dbReference type="Proteomes" id="UP001489004">
    <property type="component" value="Unassembled WGS sequence"/>
</dbReference>
<dbReference type="AlphaFoldDB" id="A0AAW1PK98"/>
<dbReference type="SMART" id="SM00156">
    <property type="entry name" value="PP2Ac"/>
    <property type="match status" value="1"/>
</dbReference>
<dbReference type="PROSITE" id="PS00125">
    <property type="entry name" value="SER_THR_PHOSPHATASE"/>
    <property type="match status" value="1"/>
</dbReference>
<reference evidence="7 8" key="1">
    <citation type="journal article" date="2024" name="Nat. Commun.">
        <title>Phylogenomics reveals the evolutionary origins of lichenization in chlorophyte algae.</title>
        <authorList>
            <person name="Puginier C."/>
            <person name="Libourel C."/>
            <person name="Otte J."/>
            <person name="Skaloud P."/>
            <person name="Haon M."/>
            <person name="Grisel S."/>
            <person name="Petersen M."/>
            <person name="Berrin J.G."/>
            <person name="Delaux P.M."/>
            <person name="Dal Grande F."/>
            <person name="Keller J."/>
        </authorList>
    </citation>
    <scope>NUCLEOTIDE SEQUENCE [LARGE SCALE GENOMIC DNA]</scope>
    <source>
        <strain evidence="7 8">SAG 2043</strain>
    </source>
</reference>
<dbReference type="Gene3D" id="3.60.21.10">
    <property type="match status" value="1"/>
</dbReference>
<evidence type="ECO:0000256" key="3">
    <source>
        <dbReference type="ARBA" id="ARBA00023211"/>
    </source>
</evidence>
<dbReference type="PANTHER" id="PTHR45668">
    <property type="entry name" value="SERINE/THREONINE-PROTEIN PHOSPHATASE 5-RELATED"/>
    <property type="match status" value="1"/>
</dbReference>
<evidence type="ECO:0000256" key="4">
    <source>
        <dbReference type="RuleBase" id="RU004273"/>
    </source>
</evidence>
<dbReference type="InterPro" id="IPR029052">
    <property type="entry name" value="Metallo-depent_PP-like"/>
</dbReference>
<dbReference type="InterPro" id="IPR004843">
    <property type="entry name" value="Calcineurin-like_PHP"/>
</dbReference>
<comment type="catalytic activity">
    <reaction evidence="4">
        <text>O-phospho-L-threonyl-[protein] + H2O = L-threonyl-[protein] + phosphate</text>
        <dbReference type="Rhea" id="RHEA:47004"/>
        <dbReference type="Rhea" id="RHEA-COMP:11060"/>
        <dbReference type="Rhea" id="RHEA-COMP:11605"/>
        <dbReference type="ChEBI" id="CHEBI:15377"/>
        <dbReference type="ChEBI" id="CHEBI:30013"/>
        <dbReference type="ChEBI" id="CHEBI:43474"/>
        <dbReference type="ChEBI" id="CHEBI:61977"/>
        <dbReference type="EC" id="3.1.3.16"/>
    </reaction>
</comment>
<evidence type="ECO:0000259" key="6">
    <source>
        <dbReference type="PROSITE" id="PS00125"/>
    </source>
</evidence>
<evidence type="ECO:0000256" key="5">
    <source>
        <dbReference type="SAM" id="MobiDB-lite"/>
    </source>
</evidence>
<dbReference type="GO" id="GO:0046872">
    <property type="term" value="F:metal ion binding"/>
    <property type="evidence" value="ECO:0007669"/>
    <property type="project" value="UniProtKB-KW"/>
</dbReference>
<proteinExistence type="inferred from homology"/>
<evidence type="ECO:0000256" key="2">
    <source>
        <dbReference type="ARBA" id="ARBA00022723"/>
    </source>
</evidence>
<feature type="compositionally biased region" description="Acidic residues" evidence="5">
    <location>
        <begin position="395"/>
        <end position="404"/>
    </location>
</feature>
<keyword evidence="8" id="KW-1185">Reference proteome</keyword>
<evidence type="ECO:0000256" key="1">
    <source>
        <dbReference type="ARBA" id="ARBA00001936"/>
    </source>
</evidence>
<dbReference type="EMBL" id="JALJOR010000010">
    <property type="protein sequence ID" value="KAK9810288.1"/>
    <property type="molecule type" value="Genomic_DNA"/>
</dbReference>
<dbReference type="InterPro" id="IPR006186">
    <property type="entry name" value="Ser/Thr-sp_prot-phosphatase"/>
</dbReference>
<keyword evidence="4" id="KW-0378">Hydrolase</keyword>
<organism evidence="7 8">
    <name type="scientific">[Myrmecia] bisecta</name>
    <dbReference type="NCBI Taxonomy" id="41462"/>
    <lineage>
        <taxon>Eukaryota</taxon>
        <taxon>Viridiplantae</taxon>
        <taxon>Chlorophyta</taxon>
        <taxon>core chlorophytes</taxon>
        <taxon>Trebouxiophyceae</taxon>
        <taxon>Trebouxiales</taxon>
        <taxon>Trebouxiaceae</taxon>
        <taxon>Myrmecia</taxon>
    </lineage>
</organism>
<evidence type="ECO:0000313" key="7">
    <source>
        <dbReference type="EMBL" id="KAK9810288.1"/>
    </source>
</evidence>
<dbReference type="SUPFAM" id="SSF56300">
    <property type="entry name" value="Metallo-dependent phosphatases"/>
    <property type="match status" value="1"/>
</dbReference>
<evidence type="ECO:0000313" key="8">
    <source>
        <dbReference type="Proteomes" id="UP001489004"/>
    </source>
</evidence>
<dbReference type="InterPro" id="IPR051134">
    <property type="entry name" value="PPP_phosphatase"/>
</dbReference>
<gene>
    <name evidence="7" type="ORF">WJX72_008052</name>
</gene>
<name>A0AAW1PK98_9CHLO</name>
<dbReference type="GO" id="GO:0004722">
    <property type="term" value="F:protein serine/threonine phosphatase activity"/>
    <property type="evidence" value="ECO:0007669"/>
    <property type="project" value="UniProtKB-EC"/>
</dbReference>
<dbReference type="PANTHER" id="PTHR45668:SF9">
    <property type="entry name" value="SERINE_THREONINE-PROTEIN PHOSPHATASE 7"/>
    <property type="match status" value="1"/>
</dbReference>
<keyword evidence="2" id="KW-0479">Metal-binding</keyword>
<dbReference type="PRINTS" id="PR00114">
    <property type="entry name" value="STPHPHTASE"/>
</dbReference>
<feature type="domain" description="Serine/threonine specific protein phosphatases" evidence="6">
    <location>
        <begin position="143"/>
        <end position="148"/>
    </location>
</feature>